<dbReference type="InterPro" id="IPR056412">
    <property type="entry name" value="Ig_CycH"/>
</dbReference>
<dbReference type="InParanoid" id="A0A395JIZ7"/>
<keyword evidence="3" id="KW-0201">Cytochrome c-type biogenesis</keyword>
<keyword evidence="7" id="KW-0812">Transmembrane</keyword>
<keyword evidence="4" id="KW-0802">TPR repeat</keyword>
<keyword evidence="5" id="KW-0175">Coiled coil</keyword>
<feature type="coiled-coil region" evidence="5">
    <location>
        <begin position="32"/>
        <end position="66"/>
    </location>
</feature>
<evidence type="ECO:0000256" key="1">
    <source>
        <dbReference type="ARBA" id="ARBA00004196"/>
    </source>
</evidence>
<keyword evidence="11" id="KW-1185">Reference proteome</keyword>
<evidence type="ECO:0000256" key="3">
    <source>
        <dbReference type="ARBA" id="ARBA00022748"/>
    </source>
</evidence>
<dbReference type="Pfam" id="PF23914">
    <property type="entry name" value="TPR_CcmH_CycH"/>
    <property type="match status" value="1"/>
</dbReference>
<protein>
    <submittedName>
        <fullName evidence="10">Cytochrome c-type biogenesis protein CcmH</fullName>
    </submittedName>
</protein>
<feature type="region of interest" description="Disordered" evidence="6">
    <location>
        <begin position="286"/>
        <end position="310"/>
    </location>
</feature>
<keyword evidence="7" id="KW-0472">Membrane</keyword>
<feature type="domain" description="Cytochrome c-type biogenesis protein H Ig-like" evidence="8">
    <location>
        <begin position="316"/>
        <end position="420"/>
    </location>
</feature>
<comment type="subcellular location">
    <subcellularLocation>
        <location evidence="1">Cell envelope</location>
    </subcellularLocation>
</comment>
<feature type="domain" description="Cytochrome c-type biogenesis protein H TPR" evidence="9">
    <location>
        <begin position="139"/>
        <end position="267"/>
    </location>
</feature>
<dbReference type="InterPro" id="IPR017560">
    <property type="entry name" value="Cyt_c_biogenesis_CcmI"/>
</dbReference>
<organism evidence="10 11">
    <name type="scientific">Arenicella xantha</name>
    <dbReference type="NCBI Taxonomy" id="644221"/>
    <lineage>
        <taxon>Bacteria</taxon>
        <taxon>Pseudomonadati</taxon>
        <taxon>Pseudomonadota</taxon>
        <taxon>Gammaproteobacteria</taxon>
        <taxon>Arenicellales</taxon>
        <taxon>Arenicellaceae</taxon>
        <taxon>Arenicella</taxon>
    </lineage>
</organism>
<evidence type="ECO:0000259" key="9">
    <source>
        <dbReference type="Pfam" id="PF23914"/>
    </source>
</evidence>
<comment type="caution">
    <text evidence="10">The sequence shown here is derived from an EMBL/GenBank/DDBJ whole genome shotgun (WGS) entry which is preliminary data.</text>
</comment>
<evidence type="ECO:0000313" key="10">
    <source>
        <dbReference type="EMBL" id="RBP48611.1"/>
    </source>
</evidence>
<dbReference type="Pfam" id="PF23892">
    <property type="entry name" value="Ig_CycH"/>
    <property type="match status" value="1"/>
</dbReference>
<name>A0A395JIZ7_9GAMM</name>
<reference evidence="10 11" key="1">
    <citation type="submission" date="2018-06" db="EMBL/GenBank/DDBJ databases">
        <title>Genomic Encyclopedia of Type Strains, Phase IV (KMG-IV): sequencing the most valuable type-strain genomes for metagenomic binning, comparative biology and taxonomic classification.</title>
        <authorList>
            <person name="Goeker M."/>
        </authorList>
    </citation>
    <scope>NUCLEOTIDE SEQUENCE [LARGE SCALE GENOMIC DNA]</scope>
    <source>
        <strain evidence="10 11">DSM 24032</strain>
    </source>
</reference>
<evidence type="ECO:0000256" key="4">
    <source>
        <dbReference type="ARBA" id="ARBA00022803"/>
    </source>
</evidence>
<evidence type="ECO:0000256" key="7">
    <source>
        <dbReference type="SAM" id="Phobius"/>
    </source>
</evidence>
<feature type="transmembrane region" description="Helical" evidence="7">
    <location>
        <begin position="6"/>
        <end position="24"/>
    </location>
</feature>
<dbReference type="SUPFAM" id="SSF48452">
    <property type="entry name" value="TPR-like"/>
    <property type="match status" value="1"/>
</dbReference>
<dbReference type="GO" id="GO:0030313">
    <property type="term" value="C:cell envelope"/>
    <property type="evidence" value="ECO:0007669"/>
    <property type="project" value="UniProtKB-SubCell"/>
</dbReference>
<dbReference type="InterPro" id="IPR056413">
    <property type="entry name" value="TPR_CcmH_CycH"/>
</dbReference>
<dbReference type="Proteomes" id="UP000253083">
    <property type="component" value="Unassembled WGS sequence"/>
</dbReference>
<accession>A0A395JIZ7</accession>
<dbReference type="Gene3D" id="1.25.40.10">
    <property type="entry name" value="Tetratricopeptide repeat domain"/>
    <property type="match status" value="1"/>
</dbReference>
<evidence type="ECO:0000313" key="11">
    <source>
        <dbReference type="Proteomes" id="UP000253083"/>
    </source>
</evidence>
<evidence type="ECO:0000259" key="8">
    <source>
        <dbReference type="Pfam" id="PF23892"/>
    </source>
</evidence>
<dbReference type="RefSeq" id="WP_113955640.1">
    <property type="nucleotide sequence ID" value="NZ_QNRT01000006.1"/>
</dbReference>
<evidence type="ECO:0000256" key="5">
    <source>
        <dbReference type="SAM" id="Coils"/>
    </source>
</evidence>
<keyword evidence="2" id="KW-0677">Repeat</keyword>
<dbReference type="PANTHER" id="PTHR47870:SF1">
    <property type="entry name" value="CYTOCHROME C-TYPE BIOGENESIS PROTEIN CCMH"/>
    <property type="match status" value="1"/>
</dbReference>
<dbReference type="InterPro" id="IPR051263">
    <property type="entry name" value="C-type_cytochrome_biogenesis"/>
</dbReference>
<feature type="transmembrane region" description="Helical" evidence="7">
    <location>
        <begin position="98"/>
        <end position="118"/>
    </location>
</feature>
<dbReference type="OrthoDB" id="9776053at2"/>
<gene>
    <name evidence="10" type="ORF">DFR28_10698</name>
</gene>
<proteinExistence type="predicted"/>
<sequence length="425" mass="45338">MTVFIIISIAIILVSIGLLLRPLLTERDSISYERQAQNIHFAKERLAELEEQLKNASISATDYEALKLEIENTLAEDIDMATQAEVKSDKPSTGSNRLAIAALCLGLPLAAFGVYMIIGNPASVTNEQASNTQNQAAPTSAQQNQVEALIRGIEQRLAEQPDDLEGWSLIARTYLSLGRYQDAQNAYLKVLALGGEKPSTYAALADATALLANGEITAEATMYINKALGMDQNNQQALWLAGLGALQRNDDAAAKDYWGNLLQQLSDMPEQQQELREIMAQSLGSAPAAPAVANNTNQTTTTQPKPSSNKSPALILEVSLSNELASKASPNDLVFVIARAKNGPPAPLAVKRLTVAQLPTTVTLTDADAMMAQFSLSAFPDVVVRARVSKSGQPVASAGDLQSAGIEVKNSHAESVSLTISDVID</sequence>
<dbReference type="AlphaFoldDB" id="A0A395JIZ7"/>
<dbReference type="NCBIfam" id="TIGR03142">
    <property type="entry name" value="cytochro_ccmI"/>
    <property type="match status" value="1"/>
</dbReference>
<keyword evidence="7" id="KW-1133">Transmembrane helix</keyword>
<dbReference type="EMBL" id="QNRT01000006">
    <property type="protein sequence ID" value="RBP48611.1"/>
    <property type="molecule type" value="Genomic_DNA"/>
</dbReference>
<dbReference type="InterPro" id="IPR011990">
    <property type="entry name" value="TPR-like_helical_dom_sf"/>
</dbReference>
<dbReference type="GO" id="GO:0017004">
    <property type="term" value="P:cytochrome complex assembly"/>
    <property type="evidence" value="ECO:0007669"/>
    <property type="project" value="UniProtKB-KW"/>
</dbReference>
<evidence type="ECO:0000256" key="6">
    <source>
        <dbReference type="SAM" id="MobiDB-lite"/>
    </source>
</evidence>
<evidence type="ECO:0000256" key="2">
    <source>
        <dbReference type="ARBA" id="ARBA00022737"/>
    </source>
</evidence>
<dbReference type="PANTHER" id="PTHR47870">
    <property type="entry name" value="CYTOCHROME C-TYPE BIOGENESIS PROTEIN CCMH"/>
    <property type="match status" value="1"/>
</dbReference>